<evidence type="ECO:0000313" key="3">
    <source>
        <dbReference type="Proteomes" id="UP001597062"/>
    </source>
</evidence>
<keyword evidence="1" id="KW-0472">Membrane</keyword>
<feature type="transmembrane region" description="Helical" evidence="1">
    <location>
        <begin position="91"/>
        <end position="110"/>
    </location>
</feature>
<keyword evidence="1" id="KW-1133">Transmembrane helix</keyword>
<comment type="caution">
    <text evidence="2">The sequence shown here is derived from an EMBL/GenBank/DDBJ whole genome shotgun (WGS) entry which is preliminary data.</text>
</comment>
<gene>
    <name evidence="2" type="ORF">ACFQ1U_08490</name>
</gene>
<evidence type="ECO:0000256" key="1">
    <source>
        <dbReference type="SAM" id="Phobius"/>
    </source>
</evidence>
<organism evidence="2 3">
    <name type="scientific">Tenacibaculum geojense</name>
    <dbReference type="NCBI Taxonomy" id="915352"/>
    <lineage>
        <taxon>Bacteria</taxon>
        <taxon>Pseudomonadati</taxon>
        <taxon>Bacteroidota</taxon>
        <taxon>Flavobacteriia</taxon>
        <taxon>Flavobacteriales</taxon>
        <taxon>Flavobacteriaceae</taxon>
        <taxon>Tenacibaculum</taxon>
    </lineage>
</organism>
<dbReference type="RefSeq" id="WP_386107291.1">
    <property type="nucleotide sequence ID" value="NZ_JBHTJR010000045.1"/>
</dbReference>
<feature type="transmembrane region" description="Helical" evidence="1">
    <location>
        <begin position="28"/>
        <end position="48"/>
    </location>
</feature>
<protein>
    <submittedName>
        <fullName evidence="2">Uncharacterized protein</fullName>
    </submittedName>
</protein>
<name>A0ABW3JS27_9FLAO</name>
<proteinExistence type="predicted"/>
<dbReference type="EMBL" id="JBHTJR010000045">
    <property type="protein sequence ID" value="MFD0993240.1"/>
    <property type="molecule type" value="Genomic_DNA"/>
</dbReference>
<reference evidence="3" key="1">
    <citation type="journal article" date="2019" name="Int. J. Syst. Evol. Microbiol.">
        <title>The Global Catalogue of Microorganisms (GCM) 10K type strain sequencing project: providing services to taxonomists for standard genome sequencing and annotation.</title>
        <authorList>
            <consortium name="The Broad Institute Genomics Platform"/>
            <consortium name="The Broad Institute Genome Sequencing Center for Infectious Disease"/>
            <person name="Wu L."/>
            <person name="Ma J."/>
        </authorList>
    </citation>
    <scope>NUCLEOTIDE SEQUENCE [LARGE SCALE GENOMIC DNA]</scope>
    <source>
        <strain evidence="3">CCUG 60527</strain>
    </source>
</reference>
<accession>A0ABW3JS27</accession>
<sequence>MKIINRVLVVILSFLIIAAVFDQNYLAIAALLAIPLGFLQLLYCISLGLKWETLKIKQKYFVGIYLLTVLAYFIFLFKSSNVNFNSTLVEIILLGLPILLAFSLTVFWELNNKDA</sequence>
<evidence type="ECO:0000313" key="2">
    <source>
        <dbReference type="EMBL" id="MFD0993240.1"/>
    </source>
</evidence>
<keyword evidence="1" id="KW-0812">Transmembrane</keyword>
<feature type="transmembrane region" description="Helical" evidence="1">
    <location>
        <begin position="60"/>
        <end position="79"/>
    </location>
</feature>
<keyword evidence="3" id="KW-1185">Reference proteome</keyword>
<dbReference type="Proteomes" id="UP001597062">
    <property type="component" value="Unassembled WGS sequence"/>
</dbReference>